<dbReference type="OrthoDB" id="9791837at2"/>
<keyword evidence="1" id="KW-0489">Methyltransferase</keyword>
<proteinExistence type="predicted"/>
<reference evidence="1 2" key="1">
    <citation type="submission" date="2019-11" db="EMBL/GenBank/DDBJ databases">
        <authorList>
            <person name="Holert J."/>
        </authorList>
    </citation>
    <scope>NUCLEOTIDE SEQUENCE [LARGE SCALE GENOMIC DNA]</scope>
    <source>
        <strain evidence="1">BC5_2</strain>
    </source>
</reference>
<organism evidence="1 2">
    <name type="scientific">BD1-7 clade bacterium</name>
    <dbReference type="NCBI Taxonomy" id="2029982"/>
    <lineage>
        <taxon>Bacteria</taxon>
        <taxon>Pseudomonadati</taxon>
        <taxon>Pseudomonadota</taxon>
        <taxon>Gammaproteobacteria</taxon>
        <taxon>Cellvibrionales</taxon>
        <taxon>Spongiibacteraceae</taxon>
        <taxon>BD1-7 clade</taxon>
    </lineage>
</organism>
<evidence type="ECO:0000313" key="2">
    <source>
        <dbReference type="Proteomes" id="UP000434580"/>
    </source>
</evidence>
<dbReference type="AlphaFoldDB" id="A0A5S9PKH1"/>
<accession>A0A5S9PKH1</accession>
<evidence type="ECO:0000313" key="1">
    <source>
        <dbReference type="EMBL" id="CAA0104699.1"/>
    </source>
</evidence>
<dbReference type="SUPFAM" id="SSF53335">
    <property type="entry name" value="S-adenosyl-L-methionine-dependent methyltransferases"/>
    <property type="match status" value="1"/>
</dbReference>
<dbReference type="GO" id="GO:0032259">
    <property type="term" value="P:methylation"/>
    <property type="evidence" value="ECO:0007669"/>
    <property type="project" value="UniProtKB-KW"/>
</dbReference>
<keyword evidence="1" id="KW-0830">Ubiquinone</keyword>
<dbReference type="Pfam" id="PF13489">
    <property type="entry name" value="Methyltransf_23"/>
    <property type="match status" value="1"/>
</dbReference>
<sequence>MTYSEEFFTSREKVTEASANKVFDVIWSYFQAESVLDVGCATGIWLCEAQKKGVSKVYGIDGPWVPVEHLKIEQDDFWTKDIVDILNQKVSLDSKFDMTICIELAEHLPENKSDDLIEFLTNPTDVVLFSAAVKGQGGTGHVNENTQSYWQKKFDNAGFDAFDVVRPEIWTSPEVNMIYKQNMIVYARRSSAAHSTFSKTHVAISDEYSLNRVYPELLEKRSRALDKLVAKKLKNRFKKYFS</sequence>
<gene>
    <name evidence="1" type="primary">ubiG_2</name>
    <name evidence="1" type="ORF">DPBNPPHM_01103</name>
</gene>
<dbReference type="EMBL" id="CACSII010000012">
    <property type="protein sequence ID" value="CAA0104699.1"/>
    <property type="molecule type" value="Genomic_DNA"/>
</dbReference>
<dbReference type="GO" id="GO:0102208">
    <property type="term" value="F:2-polyprenyl-6-hydroxyphenol methylase activity"/>
    <property type="evidence" value="ECO:0007669"/>
    <property type="project" value="UniProtKB-EC"/>
</dbReference>
<dbReference type="Gene3D" id="3.40.50.150">
    <property type="entry name" value="Vaccinia Virus protein VP39"/>
    <property type="match status" value="1"/>
</dbReference>
<dbReference type="EC" id="2.1.1.222" evidence="1"/>
<dbReference type="InterPro" id="IPR029063">
    <property type="entry name" value="SAM-dependent_MTases_sf"/>
</dbReference>
<name>A0A5S9PKH1_9GAMM</name>
<dbReference type="CDD" id="cd02440">
    <property type="entry name" value="AdoMet_MTases"/>
    <property type="match status" value="1"/>
</dbReference>
<keyword evidence="1" id="KW-0808">Transferase</keyword>
<protein>
    <submittedName>
        <fullName evidence="1">Ubiquinone biosynthesis O-methyltransferase</fullName>
        <ecNumber evidence="1">2.1.1.222</ecNumber>
    </submittedName>
</protein>
<dbReference type="Proteomes" id="UP000434580">
    <property type="component" value="Unassembled WGS sequence"/>
</dbReference>